<dbReference type="PANTHER" id="PTHR30548:SF1">
    <property type="entry name" value="DEHYDRATASE SUBUNIT MJ0007-RELATED"/>
    <property type="match status" value="1"/>
</dbReference>
<dbReference type="Pfam" id="PF06050">
    <property type="entry name" value="HGD-D"/>
    <property type="match status" value="1"/>
</dbReference>
<dbReference type="InterPro" id="IPR010327">
    <property type="entry name" value="FldB/FldC_alpha/beta"/>
</dbReference>
<dbReference type="PANTHER" id="PTHR30548">
    <property type="entry name" value="2-HYDROXYGLUTARYL-COA DEHYDRATASE, D-COMPONENT-RELATED"/>
    <property type="match status" value="1"/>
</dbReference>
<organism evidence="2 3">
    <name type="scientific">Kineococcus rhizosphaerae</name>
    <dbReference type="NCBI Taxonomy" id="559628"/>
    <lineage>
        <taxon>Bacteria</taxon>
        <taxon>Bacillati</taxon>
        <taxon>Actinomycetota</taxon>
        <taxon>Actinomycetes</taxon>
        <taxon>Kineosporiales</taxon>
        <taxon>Kineosporiaceae</taxon>
        <taxon>Kineococcus</taxon>
    </lineage>
</organism>
<comment type="similarity">
    <text evidence="1">Belongs to the FldB/FldC dehydratase alpha/beta subunit family.</text>
</comment>
<dbReference type="Gene3D" id="3.40.50.11900">
    <property type="match status" value="1"/>
</dbReference>
<comment type="caution">
    <text evidence="2">The sequence shown here is derived from an EMBL/GenBank/DDBJ whole genome shotgun (WGS) entry which is preliminary data.</text>
</comment>
<evidence type="ECO:0000256" key="1">
    <source>
        <dbReference type="ARBA" id="ARBA00005806"/>
    </source>
</evidence>
<protein>
    <submittedName>
        <fullName evidence="2">2-hydroxyglutaryl-CoA dehydratase D-component</fullName>
    </submittedName>
</protein>
<accession>A0A2T0R145</accession>
<dbReference type="RefSeq" id="WP_106213005.1">
    <property type="nucleotide sequence ID" value="NZ_PVZF01000009.1"/>
</dbReference>
<dbReference type="GO" id="GO:0016836">
    <property type="term" value="F:hydro-lyase activity"/>
    <property type="evidence" value="ECO:0007669"/>
    <property type="project" value="UniProtKB-ARBA"/>
</dbReference>
<evidence type="ECO:0000313" key="3">
    <source>
        <dbReference type="Proteomes" id="UP000238083"/>
    </source>
</evidence>
<proteinExistence type="inferred from homology"/>
<name>A0A2T0R145_9ACTN</name>
<keyword evidence="3" id="KW-1185">Reference proteome</keyword>
<dbReference type="OrthoDB" id="3175226at2"/>
<dbReference type="Proteomes" id="UP000238083">
    <property type="component" value="Unassembled WGS sequence"/>
</dbReference>
<gene>
    <name evidence="2" type="ORF">CLV37_109236</name>
</gene>
<dbReference type="AlphaFoldDB" id="A0A2T0R145"/>
<sequence>MSGAGRLAATTAALAHQRAWFADLRERAAAGEAVALVNADAPQEVLRAMDVPYVVNQWWASIVTAKQLAQESLAVVAGLGHPDDSRQYDVLALGSRGVADQDALWGGLPKPGIVIAELSGDATGKAFEAWTDEPGTAFFPYERTAAVPAPERWWDLVAHDWERVFGADRIALMAEENRQLIAFLEERTGRTFDLDRLREVMDLVNEQEEWNMRTRDLIAQARPTPVRVSDTIPAVMVPQWHRGSPWGRDAARALHDEVEALVAAGTAVVPDERVRLMWVGRGLWGDTALYRRFEEEFGAVFVWSMYLAIAADGYVRYGDDPVEALAARFVGVTDLLYSPLLAPQWYVREARTHGVDGVVHLVADDVAGARFITLALQEQGIPVLEVRASNADPRALERADLDGSIARFVQELAGQRGGG</sequence>
<dbReference type="EMBL" id="PVZF01000009">
    <property type="protein sequence ID" value="PRY13045.1"/>
    <property type="molecule type" value="Genomic_DNA"/>
</dbReference>
<reference evidence="2 3" key="1">
    <citation type="submission" date="2018-03" db="EMBL/GenBank/DDBJ databases">
        <title>Genomic Encyclopedia of Archaeal and Bacterial Type Strains, Phase II (KMG-II): from individual species to whole genera.</title>
        <authorList>
            <person name="Goeker M."/>
        </authorList>
    </citation>
    <scope>NUCLEOTIDE SEQUENCE [LARGE SCALE GENOMIC DNA]</scope>
    <source>
        <strain evidence="2 3">DSM 19711</strain>
    </source>
</reference>
<evidence type="ECO:0000313" key="2">
    <source>
        <dbReference type="EMBL" id="PRY13045.1"/>
    </source>
</evidence>